<dbReference type="EMBL" id="JBHMEI010000045">
    <property type="protein sequence ID" value="MFB9207096.1"/>
    <property type="molecule type" value="Genomic_DNA"/>
</dbReference>
<gene>
    <name evidence="1" type="ORF">ACFFV7_38315</name>
</gene>
<protein>
    <submittedName>
        <fullName evidence="1">Uncharacterized protein</fullName>
    </submittedName>
</protein>
<comment type="caution">
    <text evidence="1">The sequence shown here is derived from an EMBL/GenBank/DDBJ whole genome shotgun (WGS) entry which is preliminary data.</text>
</comment>
<dbReference type="Gene3D" id="3.30.565.10">
    <property type="entry name" value="Histidine kinase-like ATPase, C-terminal domain"/>
    <property type="match status" value="1"/>
</dbReference>
<keyword evidence="2" id="KW-1185">Reference proteome</keyword>
<evidence type="ECO:0000313" key="1">
    <source>
        <dbReference type="EMBL" id="MFB9207096.1"/>
    </source>
</evidence>
<sequence length="42" mass="4214">MLAINEAVTNVLDHGGAAGTLTLLARPGAVAVQVEDVSGRIL</sequence>
<evidence type="ECO:0000313" key="2">
    <source>
        <dbReference type="Proteomes" id="UP001589647"/>
    </source>
</evidence>
<name>A0ABV5IRA2_9ACTN</name>
<reference evidence="1 2" key="1">
    <citation type="submission" date="2024-09" db="EMBL/GenBank/DDBJ databases">
        <authorList>
            <person name="Sun Q."/>
            <person name="Mori K."/>
        </authorList>
    </citation>
    <scope>NUCLEOTIDE SEQUENCE [LARGE SCALE GENOMIC DNA]</scope>
    <source>
        <strain evidence="1 2">CCM 3426</strain>
    </source>
</reference>
<organism evidence="1 2">
    <name type="scientific">Nonomuraea spiralis</name>
    <dbReference type="NCBI Taxonomy" id="46182"/>
    <lineage>
        <taxon>Bacteria</taxon>
        <taxon>Bacillati</taxon>
        <taxon>Actinomycetota</taxon>
        <taxon>Actinomycetes</taxon>
        <taxon>Streptosporangiales</taxon>
        <taxon>Streptosporangiaceae</taxon>
        <taxon>Nonomuraea</taxon>
    </lineage>
</organism>
<dbReference type="InterPro" id="IPR036890">
    <property type="entry name" value="HATPase_C_sf"/>
</dbReference>
<accession>A0ABV5IRA2</accession>
<dbReference type="RefSeq" id="WP_268246137.1">
    <property type="nucleotide sequence ID" value="NZ_BMRC01000051.1"/>
</dbReference>
<dbReference type="Proteomes" id="UP001589647">
    <property type="component" value="Unassembled WGS sequence"/>
</dbReference>
<proteinExistence type="predicted"/>